<sequence>MDVEVDRDPITVAWFGRAGDGAANMLYEAAHAQAAWSRSHDWPPRITAFGGEPLIRRILDPDGHLAF</sequence>
<dbReference type="Proteomes" id="UP001500506">
    <property type="component" value="Unassembled WGS sequence"/>
</dbReference>
<name>A0ABN2KSN1_9MICO</name>
<organism evidence="1 2">
    <name type="scientific">Agromyces humatus</name>
    <dbReference type="NCBI Taxonomy" id="279573"/>
    <lineage>
        <taxon>Bacteria</taxon>
        <taxon>Bacillati</taxon>
        <taxon>Actinomycetota</taxon>
        <taxon>Actinomycetes</taxon>
        <taxon>Micrococcales</taxon>
        <taxon>Microbacteriaceae</taxon>
        <taxon>Agromyces</taxon>
    </lineage>
</organism>
<accession>A0ABN2KSN1</accession>
<dbReference type="RefSeq" id="WP_232498703.1">
    <property type="nucleotide sequence ID" value="NZ_BAAANH010000005.1"/>
</dbReference>
<keyword evidence="2" id="KW-1185">Reference proteome</keyword>
<proteinExistence type="predicted"/>
<protein>
    <submittedName>
        <fullName evidence="1">Uncharacterized protein</fullName>
    </submittedName>
</protein>
<evidence type="ECO:0000313" key="1">
    <source>
        <dbReference type="EMBL" id="GAA1765066.1"/>
    </source>
</evidence>
<gene>
    <name evidence="1" type="ORF">GCM10009747_26440</name>
</gene>
<comment type="caution">
    <text evidence="1">The sequence shown here is derived from an EMBL/GenBank/DDBJ whole genome shotgun (WGS) entry which is preliminary data.</text>
</comment>
<dbReference type="EMBL" id="BAAANH010000005">
    <property type="protein sequence ID" value="GAA1765066.1"/>
    <property type="molecule type" value="Genomic_DNA"/>
</dbReference>
<evidence type="ECO:0000313" key="2">
    <source>
        <dbReference type="Proteomes" id="UP001500506"/>
    </source>
</evidence>
<reference evidence="1 2" key="1">
    <citation type="journal article" date="2019" name="Int. J. Syst. Evol. Microbiol.">
        <title>The Global Catalogue of Microorganisms (GCM) 10K type strain sequencing project: providing services to taxonomists for standard genome sequencing and annotation.</title>
        <authorList>
            <consortium name="The Broad Institute Genomics Platform"/>
            <consortium name="The Broad Institute Genome Sequencing Center for Infectious Disease"/>
            <person name="Wu L."/>
            <person name="Ma J."/>
        </authorList>
    </citation>
    <scope>NUCLEOTIDE SEQUENCE [LARGE SCALE GENOMIC DNA]</scope>
    <source>
        <strain evidence="1 2">JCM 14319</strain>
    </source>
</reference>